<feature type="binding site" evidence="3">
    <location>
        <position position="144"/>
    </location>
    <ligand>
        <name>Zn(2+)</name>
        <dbReference type="ChEBI" id="CHEBI:29105"/>
        <label>2</label>
    </ligand>
</feature>
<comment type="cofactor">
    <cofactor evidence="3">
        <name>Zn(2+)</name>
        <dbReference type="ChEBI" id="CHEBI:29105"/>
    </cofactor>
    <text evidence="3">Binds 2 Zn(2+) ions per subunit.</text>
</comment>
<dbReference type="Pfam" id="PF01546">
    <property type="entry name" value="Peptidase_M20"/>
    <property type="match status" value="1"/>
</dbReference>
<keyword evidence="3" id="KW-0862">Zinc</keyword>
<name>A0A7Z0GP10_9MICC</name>
<evidence type="ECO:0000256" key="1">
    <source>
        <dbReference type="ARBA" id="ARBA00006153"/>
    </source>
</evidence>
<comment type="caution">
    <text evidence="5">The sequence shown here is derived from an EMBL/GenBank/DDBJ whole genome shotgun (WGS) entry which is preliminary data.</text>
</comment>
<dbReference type="GO" id="GO:0046872">
    <property type="term" value="F:metal ion binding"/>
    <property type="evidence" value="ECO:0007669"/>
    <property type="project" value="UniProtKB-KW"/>
</dbReference>
<dbReference type="Gene3D" id="3.30.70.360">
    <property type="match status" value="1"/>
</dbReference>
<evidence type="ECO:0000256" key="4">
    <source>
        <dbReference type="SAM" id="MobiDB-lite"/>
    </source>
</evidence>
<dbReference type="NCBIfam" id="TIGR01879">
    <property type="entry name" value="hydantase"/>
    <property type="match status" value="1"/>
</dbReference>
<dbReference type="GO" id="GO:0050538">
    <property type="term" value="F:N-carbamoyl-L-amino-acid hydrolase activity"/>
    <property type="evidence" value="ECO:0007669"/>
    <property type="project" value="UniProtKB-EC"/>
</dbReference>
<feature type="compositionally biased region" description="Low complexity" evidence="4">
    <location>
        <begin position="428"/>
        <end position="440"/>
    </location>
</feature>
<dbReference type="Proteomes" id="UP000535437">
    <property type="component" value="Unassembled WGS sequence"/>
</dbReference>
<dbReference type="EC" id="3.5.1.87" evidence="5"/>
<dbReference type="RefSeq" id="WP_179541776.1">
    <property type="nucleotide sequence ID" value="NZ_BAAALL010000005.1"/>
</dbReference>
<dbReference type="SUPFAM" id="SSF55031">
    <property type="entry name" value="Bacterial exopeptidase dimerisation domain"/>
    <property type="match status" value="1"/>
</dbReference>
<dbReference type="PANTHER" id="PTHR32494">
    <property type="entry name" value="ALLANTOATE DEIMINASE-RELATED"/>
    <property type="match status" value="1"/>
</dbReference>
<feature type="binding site" evidence="3">
    <location>
        <position position="396"/>
    </location>
    <ligand>
        <name>Zn(2+)</name>
        <dbReference type="ChEBI" id="CHEBI:29105"/>
        <label>2</label>
    </ligand>
</feature>
<dbReference type="InterPro" id="IPR010158">
    <property type="entry name" value="Amidase_Cbmase"/>
</dbReference>
<dbReference type="InterPro" id="IPR002933">
    <property type="entry name" value="Peptidase_M20"/>
</dbReference>
<feature type="binding site" evidence="3">
    <location>
        <position position="203"/>
    </location>
    <ligand>
        <name>Zn(2+)</name>
        <dbReference type="ChEBI" id="CHEBI:29105"/>
        <label>1</label>
    </ligand>
</feature>
<sequence>MAHQAAAGADSGDPTVRPQDREFLRDFHHTSRYGATPAGGIDRQAGTAEHGQVRRWFEERAGQLGLSVVTDAIGTIYALREWVPGAPFVLVGSHLDSQPRGGRFDGTYGVVAALHAVAAADAAVSAGLLDPRYNVAAVDWFNEEGARFAPSIMGSSVHAGILDLEVALQTTDPQGVTVAQALESTGRRGVDPAPKAAAYAEIHIEQGRRLERSGVPIGIVDRSWHTQKLLVSVIGEQSHTGATLMADRRDALIAASHVVVAVEEVVEEFEPETIVTSVGKFDVQPNSPIVVPRQVDLVVDLRADRASDVDQARGLLLERLQGIARRRDVEIEAQDFDVRPVQRFPADGVELAEKASRDQGVDSTVLATLAGHDSVPMNRIVPSVMLFVPSADGVSHCEREFTSDEDMVTGLRVLTGVVTRLVAGELADTASGGSDESGGAADDREDGRG</sequence>
<dbReference type="Gene3D" id="3.40.630.10">
    <property type="entry name" value="Zn peptidases"/>
    <property type="match status" value="1"/>
</dbReference>
<dbReference type="SUPFAM" id="SSF53187">
    <property type="entry name" value="Zn-dependent exopeptidases"/>
    <property type="match status" value="1"/>
</dbReference>
<evidence type="ECO:0000256" key="3">
    <source>
        <dbReference type="PIRSR" id="PIRSR001235-1"/>
    </source>
</evidence>
<keyword evidence="2 5" id="KW-0378">Hydrolase</keyword>
<feature type="binding site" evidence="3">
    <location>
        <position position="94"/>
    </location>
    <ligand>
        <name>Zn(2+)</name>
        <dbReference type="ChEBI" id="CHEBI:29105"/>
        <label>1</label>
    </ligand>
</feature>
<dbReference type="InterPro" id="IPR036264">
    <property type="entry name" value="Bact_exopeptidase_dim_dom"/>
</dbReference>
<dbReference type="NCBIfam" id="NF006772">
    <property type="entry name" value="PRK09290.2-1"/>
    <property type="match status" value="1"/>
</dbReference>
<dbReference type="EMBL" id="JACCFY010000001">
    <property type="protein sequence ID" value="NYJ78433.1"/>
    <property type="molecule type" value="Genomic_DNA"/>
</dbReference>
<feature type="binding site" evidence="3">
    <location>
        <position position="105"/>
    </location>
    <ligand>
        <name>Zn(2+)</name>
        <dbReference type="ChEBI" id="CHEBI:29105"/>
        <label>2</label>
    </ligand>
</feature>
<evidence type="ECO:0000313" key="5">
    <source>
        <dbReference type="EMBL" id="NYJ78433.1"/>
    </source>
</evidence>
<accession>A0A7Z0GP10</accession>
<keyword evidence="3" id="KW-0479">Metal-binding</keyword>
<dbReference type="GO" id="GO:0016813">
    <property type="term" value="F:hydrolase activity, acting on carbon-nitrogen (but not peptide) bonds, in linear amidines"/>
    <property type="evidence" value="ECO:0007669"/>
    <property type="project" value="InterPro"/>
</dbReference>
<protein>
    <submittedName>
        <fullName evidence="5">N-carbamoyl-L-amino-acid hydrolase</fullName>
        <ecNumber evidence="5">3.5.1.87</ecNumber>
    </submittedName>
</protein>
<keyword evidence="6" id="KW-1185">Reference proteome</keyword>
<dbReference type="PIRSF" id="PIRSF001235">
    <property type="entry name" value="Amidase_carbamoylase"/>
    <property type="match status" value="1"/>
</dbReference>
<evidence type="ECO:0000313" key="6">
    <source>
        <dbReference type="Proteomes" id="UP000535437"/>
    </source>
</evidence>
<feature type="binding site" evidence="3">
    <location>
        <position position="105"/>
    </location>
    <ligand>
        <name>Zn(2+)</name>
        <dbReference type="ChEBI" id="CHEBI:29105"/>
        <label>1</label>
    </ligand>
</feature>
<dbReference type="PANTHER" id="PTHR32494:SF5">
    <property type="entry name" value="ALLANTOATE AMIDOHYDROLASE"/>
    <property type="match status" value="1"/>
</dbReference>
<gene>
    <name evidence="5" type="ORF">HNR09_001844</name>
</gene>
<proteinExistence type="inferred from homology"/>
<evidence type="ECO:0000256" key="2">
    <source>
        <dbReference type="ARBA" id="ARBA00022801"/>
    </source>
</evidence>
<reference evidence="5 6" key="1">
    <citation type="submission" date="2020-07" db="EMBL/GenBank/DDBJ databases">
        <title>Sequencing the genomes of 1000 actinobacteria strains.</title>
        <authorList>
            <person name="Klenk H.-P."/>
        </authorList>
    </citation>
    <scope>NUCLEOTIDE SEQUENCE [LARGE SCALE GENOMIC DNA]</scope>
    <source>
        <strain evidence="5 6">DSM 15475</strain>
    </source>
</reference>
<comment type="similarity">
    <text evidence="1">Belongs to the peptidase M20 family.</text>
</comment>
<feature type="region of interest" description="Disordered" evidence="4">
    <location>
        <begin position="428"/>
        <end position="449"/>
    </location>
</feature>
<dbReference type="CDD" id="cd03884">
    <property type="entry name" value="M20_bAS"/>
    <property type="match status" value="1"/>
</dbReference>
<organism evidence="5 6">
    <name type="scientific">Nesterenkonia xinjiangensis</name>
    <dbReference type="NCBI Taxonomy" id="225327"/>
    <lineage>
        <taxon>Bacteria</taxon>
        <taxon>Bacillati</taxon>
        <taxon>Actinomycetota</taxon>
        <taxon>Actinomycetes</taxon>
        <taxon>Micrococcales</taxon>
        <taxon>Micrococcaceae</taxon>
        <taxon>Nesterenkonia</taxon>
    </lineage>
</organism>
<dbReference type="AlphaFoldDB" id="A0A7Z0GP10"/>